<dbReference type="Proteomes" id="UP000198565">
    <property type="component" value="Unassembled WGS sequence"/>
</dbReference>
<dbReference type="PROSITE" id="PS51186">
    <property type="entry name" value="GNAT"/>
    <property type="match status" value="1"/>
</dbReference>
<evidence type="ECO:0000259" key="1">
    <source>
        <dbReference type="PROSITE" id="PS51186"/>
    </source>
</evidence>
<dbReference type="InterPro" id="IPR000182">
    <property type="entry name" value="GNAT_dom"/>
</dbReference>
<reference evidence="3" key="1">
    <citation type="submission" date="2016-10" db="EMBL/GenBank/DDBJ databases">
        <authorList>
            <person name="Varghese N."/>
            <person name="Submissions S."/>
        </authorList>
    </citation>
    <scope>NUCLEOTIDE SEQUENCE [LARGE SCALE GENOMIC DNA]</scope>
    <source>
        <strain evidence="3">CGMCC 1.4250</strain>
    </source>
</reference>
<dbReference type="Gene3D" id="3.40.630.30">
    <property type="match status" value="1"/>
</dbReference>
<evidence type="ECO:0000313" key="3">
    <source>
        <dbReference type="Proteomes" id="UP000198565"/>
    </source>
</evidence>
<sequence>MTDMLVNLYSLSEDSLDSTQSYQIRHVLPPEKHKVLDWVREHFSENWVSECEVACAKIPANCLIAVQDKDILGFACYDTTFRNFFGPTGVKESARGQGIGYQLLLASLFQLRVKGYAYAIIGDAGPVEFYKKTIGAVPIDGVPALRQMNVL</sequence>
<dbReference type="SUPFAM" id="SSF55729">
    <property type="entry name" value="Acyl-CoA N-acyltransferases (Nat)"/>
    <property type="match status" value="1"/>
</dbReference>
<dbReference type="AlphaFoldDB" id="A0A1I4HLH6"/>
<dbReference type="GO" id="GO:0016747">
    <property type="term" value="F:acyltransferase activity, transferring groups other than amino-acyl groups"/>
    <property type="evidence" value="ECO:0007669"/>
    <property type="project" value="InterPro"/>
</dbReference>
<name>A0A1I4HLH6_9BACI</name>
<protein>
    <recommendedName>
        <fullName evidence="1">N-acetyltransferase domain-containing protein</fullName>
    </recommendedName>
</protein>
<dbReference type="InterPro" id="IPR016181">
    <property type="entry name" value="Acyl_CoA_acyltransferase"/>
</dbReference>
<accession>A0A1I4HLH6</accession>
<keyword evidence="3" id="KW-1185">Reference proteome</keyword>
<organism evidence="2 3">
    <name type="scientific">Gracilibacillus orientalis</name>
    <dbReference type="NCBI Taxonomy" id="334253"/>
    <lineage>
        <taxon>Bacteria</taxon>
        <taxon>Bacillati</taxon>
        <taxon>Bacillota</taxon>
        <taxon>Bacilli</taxon>
        <taxon>Bacillales</taxon>
        <taxon>Bacillaceae</taxon>
        <taxon>Gracilibacillus</taxon>
    </lineage>
</organism>
<dbReference type="Pfam" id="PF00583">
    <property type="entry name" value="Acetyltransf_1"/>
    <property type="match status" value="1"/>
</dbReference>
<dbReference type="CDD" id="cd04301">
    <property type="entry name" value="NAT_SF"/>
    <property type="match status" value="1"/>
</dbReference>
<feature type="domain" description="N-acetyltransferase" evidence="1">
    <location>
        <begin position="22"/>
        <end position="151"/>
    </location>
</feature>
<dbReference type="OrthoDB" id="4016818at2"/>
<proteinExistence type="predicted"/>
<gene>
    <name evidence="2" type="ORF">SAMN04487943_101476</name>
</gene>
<dbReference type="STRING" id="334253.SAMN04487943_101476"/>
<dbReference type="EMBL" id="FOTR01000001">
    <property type="protein sequence ID" value="SFL42361.1"/>
    <property type="molecule type" value="Genomic_DNA"/>
</dbReference>
<dbReference type="RefSeq" id="WP_091480613.1">
    <property type="nucleotide sequence ID" value="NZ_FOTR01000001.1"/>
</dbReference>
<evidence type="ECO:0000313" key="2">
    <source>
        <dbReference type="EMBL" id="SFL42361.1"/>
    </source>
</evidence>